<comment type="similarity">
    <text evidence="10">Belongs to the NqrB/RnfD family.</text>
</comment>
<evidence type="ECO:0000313" key="12">
    <source>
        <dbReference type="Proteomes" id="UP000298688"/>
    </source>
</evidence>
<dbReference type="PANTHER" id="PTHR30578:SF0">
    <property type="entry name" value="ION-TRANSLOCATING OXIDOREDUCTASE COMPLEX SUBUNIT D"/>
    <property type="match status" value="1"/>
</dbReference>
<evidence type="ECO:0000256" key="1">
    <source>
        <dbReference type="ARBA" id="ARBA00022448"/>
    </source>
</evidence>
<evidence type="ECO:0000256" key="10">
    <source>
        <dbReference type="HAMAP-Rule" id="MF_00462"/>
    </source>
</evidence>
<reference evidence="11 12" key="1">
    <citation type="submission" date="2018-12" db="EMBL/GenBank/DDBJ databases">
        <authorList>
            <person name="Chong R.A."/>
        </authorList>
    </citation>
    <scope>NUCLEOTIDE SEQUENCE [LARGE SCALE GENOMIC DNA]</scope>
    <source>
        <strain evidence="11 12">Rpa</strain>
    </source>
</reference>
<feature type="modified residue" description="FMN phosphoryl threonine" evidence="10">
    <location>
        <position position="184"/>
    </location>
</feature>
<dbReference type="HAMAP" id="MF_00462">
    <property type="entry name" value="RsxD_RnfD"/>
    <property type="match status" value="1"/>
</dbReference>
<dbReference type="GO" id="GO:0022900">
    <property type="term" value="P:electron transport chain"/>
    <property type="evidence" value="ECO:0007669"/>
    <property type="project" value="UniProtKB-UniRule"/>
</dbReference>
<keyword evidence="2 10" id="KW-0597">Phosphoprotein</keyword>
<keyword evidence="3 10" id="KW-0285">Flavoprotein</keyword>
<comment type="subcellular location">
    <subcellularLocation>
        <location evidence="10">Cell inner membrane</location>
        <topology evidence="10">Multi-pass membrane protein</topology>
    </subcellularLocation>
</comment>
<dbReference type="PANTHER" id="PTHR30578">
    <property type="entry name" value="ELECTRON TRANSPORT COMPLEX PROTEIN RNFD"/>
    <property type="match status" value="1"/>
</dbReference>
<dbReference type="NCBIfam" id="TIGR01946">
    <property type="entry name" value="rnfD"/>
    <property type="match status" value="1"/>
</dbReference>
<evidence type="ECO:0000256" key="9">
    <source>
        <dbReference type="ARBA" id="ARBA00023136"/>
    </source>
</evidence>
<dbReference type="InterPro" id="IPR004338">
    <property type="entry name" value="NqrB/RnfD"/>
</dbReference>
<dbReference type="EC" id="7.-.-.-" evidence="10"/>
<evidence type="ECO:0000256" key="5">
    <source>
        <dbReference type="ARBA" id="ARBA00022692"/>
    </source>
</evidence>
<dbReference type="EMBL" id="CP034858">
    <property type="protein sequence ID" value="QCI24773.1"/>
    <property type="molecule type" value="Genomic_DNA"/>
</dbReference>
<sequence length="349" mass="40186">MRNKKMNILYISNAYDVRKIMILVILACIPGLCTEIYFFGYGVLIQMLLFIIISLLFELIILKIRRKNIKNSLFDCSSVLTAVLLGLSIPFVLPWWMIIFGCFFSIVISKYLYGGLGQNIFNPAMIAYVVLLISFPVHMSSWNEKNSSLSFYKDIKNSINLILFHQKKYDFKEKIYPDSFTEATPLDDFKTKSHFNYDLSQEELLIKKKTKNVSIAWKYINISFLIGGLFLLYKNIICWRIPLSFLSSLFFFSSTTYFYSQNIFCSPLFHLFSGGTMICAFFIATDPVTTSSTKIGKIFFGSIMGFLVWIIRNYSDYPDGIGFSVLFANMIVPLMDAYLKTSGYGRKNS</sequence>
<evidence type="ECO:0000313" key="11">
    <source>
        <dbReference type="EMBL" id="QCI24773.1"/>
    </source>
</evidence>
<dbReference type="AlphaFoldDB" id="A0A4D6Y8R6"/>
<dbReference type="OrthoDB" id="9776359at2"/>
<evidence type="ECO:0000256" key="3">
    <source>
        <dbReference type="ARBA" id="ARBA00022630"/>
    </source>
</evidence>
<feature type="transmembrane region" description="Helical" evidence="10">
    <location>
        <begin position="44"/>
        <end position="61"/>
    </location>
</feature>
<organism evidence="11 12">
    <name type="scientific">Buchnera aphidicola subsp. Rhopalosiphum padi</name>
    <dbReference type="NCBI Taxonomy" id="98793"/>
    <lineage>
        <taxon>Bacteria</taxon>
        <taxon>Pseudomonadati</taxon>
        <taxon>Pseudomonadota</taxon>
        <taxon>Gammaproteobacteria</taxon>
        <taxon>Enterobacterales</taxon>
        <taxon>Erwiniaceae</taxon>
        <taxon>Buchnera</taxon>
    </lineage>
</organism>
<keyword evidence="7 10" id="KW-0249">Electron transport</keyword>
<dbReference type="GO" id="GO:0055085">
    <property type="term" value="P:transmembrane transport"/>
    <property type="evidence" value="ECO:0007669"/>
    <property type="project" value="InterPro"/>
</dbReference>
<feature type="transmembrane region" description="Helical" evidence="10">
    <location>
        <begin position="266"/>
        <end position="284"/>
    </location>
</feature>
<feature type="transmembrane region" description="Helical" evidence="10">
    <location>
        <begin position="321"/>
        <end position="339"/>
    </location>
</feature>
<evidence type="ECO:0000256" key="7">
    <source>
        <dbReference type="ARBA" id="ARBA00022982"/>
    </source>
</evidence>
<protein>
    <recommendedName>
        <fullName evidence="10">Ion-translocating oxidoreductase complex subunit D</fullName>
        <ecNumber evidence="10">7.-.-.-</ecNumber>
    </recommendedName>
    <alternativeName>
        <fullName evidence="10">Rnf electron transport complex subunit D</fullName>
    </alternativeName>
</protein>
<dbReference type="InterPro" id="IPR011303">
    <property type="entry name" value="RnfD_bac"/>
</dbReference>
<feature type="transmembrane region" description="Helical" evidence="10">
    <location>
        <begin position="296"/>
        <end position="315"/>
    </location>
</feature>
<evidence type="ECO:0000256" key="8">
    <source>
        <dbReference type="ARBA" id="ARBA00022989"/>
    </source>
</evidence>
<dbReference type="Proteomes" id="UP000298688">
    <property type="component" value="Chromosome"/>
</dbReference>
<keyword evidence="10" id="KW-0997">Cell inner membrane</keyword>
<feature type="transmembrane region" description="Helical" evidence="10">
    <location>
        <begin position="120"/>
        <end position="139"/>
    </location>
</feature>
<evidence type="ECO:0000256" key="6">
    <source>
        <dbReference type="ARBA" id="ARBA00022967"/>
    </source>
</evidence>
<dbReference type="Pfam" id="PF03116">
    <property type="entry name" value="NQR2_RnfD_RnfE"/>
    <property type="match status" value="1"/>
</dbReference>
<proteinExistence type="inferred from homology"/>
<comment type="cofactor">
    <cofactor evidence="10">
        <name>FMN</name>
        <dbReference type="ChEBI" id="CHEBI:58210"/>
    </cofactor>
</comment>
<evidence type="ECO:0000256" key="4">
    <source>
        <dbReference type="ARBA" id="ARBA00022643"/>
    </source>
</evidence>
<keyword evidence="1 10" id="KW-0813">Transport</keyword>
<keyword evidence="6 10" id="KW-1278">Translocase</keyword>
<evidence type="ECO:0000256" key="2">
    <source>
        <dbReference type="ARBA" id="ARBA00022553"/>
    </source>
</evidence>
<keyword evidence="8 10" id="KW-1133">Transmembrane helix</keyword>
<keyword evidence="10" id="KW-1003">Cell membrane</keyword>
<gene>
    <name evidence="10" type="primary">rnfD</name>
    <name evidence="11" type="ORF">D9V76_00605</name>
</gene>
<keyword evidence="5 10" id="KW-0812">Transmembrane</keyword>
<feature type="transmembrane region" description="Helical" evidence="10">
    <location>
        <begin position="20"/>
        <end position="38"/>
    </location>
</feature>
<dbReference type="GO" id="GO:0005886">
    <property type="term" value="C:plasma membrane"/>
    <property type="evidence" value="ECO:0007669"/>
    <property type="project" value="UniProtKB-SubCell"/>
</dbReference>
<name>A0A4D6Y8R6_BUCRP</name>
<keyword evidence="4 10" id="KW-0288">FMN</keyword>
<comment type="function">
    <text evidence="10">Part of a membrane-bound complex that couples electron transfer with translocation of ions across the membrane.</text>
</comment>
<keyword evidence="9 10" id="KW-0472">Membrane</keyword>
<comment type="subunit">
    <text evidence="10">The complex is composed of six subunits: RnfA, RnfB, RnfC, RnfD, RnfE and RnfG.</text>
</comment>
<feature type="transmembrane region" description="Helical" evidence="10">
    <location>
        <begin position="215"/>
        <end position="233"/>
    </location>
</feature>
<reference evidence="11 12" key="2">
    <citation type="submission" date="2019-05" db="EMBL/GenBank/DDBJ databases">
        <title>Genome evolution of the obligate endosymbiont Buchnera aphidicola.</title>
        <authorList>
            <person name="Moran N.A."/>
        </authorList>
    </citation>
    <scope>NUCLEOTIDE SEQUENCE [LARGE SCALE GENOMIC DNA]</scope>
    <source>
        <strain evidence="11 12">Rpa</strain>
    </source>
</reference>
<accession>A0A4D6Y8R6</accession>